<dbReference type="EMBL" id="LN879430">
    <property type="protein sequence ID" value="CUH92075.1"/>
    <property type="molecule type" value="Genomic_DNA"/>
</dbReference>
<protein>
    <recommendedName>
        <fullName evidence="1">HD-GYP domain-containing protein</fullName>
    </recommendedName>
</protein>
<name>A0A0K8J3J9_9FIRM</name>
<organism evidence="2 3">
    <name type="scientific">Herbinix luporum</name>
    <dbReference type="NCBI Taxonomy" id="1679721"/>
    <lineage>
        <taxon>Bacteria</taxon>
        <taxon>Bacillati</taxon>
        <taxon>Bacillota</taxon>
        <taxon>Clostridia</taxon>
        <taxon>Lachnospirales</taxon>
        <taxon>Lachnospiraceae</taxon>
        <taxon>Herbinix</taxon>
    </lineage>
</organism>
<dbReference type="AlphaFoldDB" id="A0A0K8J3J9"/>
<dbReference type="InterPro" id="IPR037522">
    <property type="entry name" value="HD_GYP_dom"/>
</dbReference>
<dbReference type="PROSITE" id="PS51832">
    <property type="entry name" value="HD_GYP"/>
    <property type="match status" value="1"/>
</dbReference>
<dbReference type="RefSeq" id="WP_242955263.1">
    <property type="nucleotide sequence ID" value="NZ_LN879430.1"/>
</dbReference>
<proteinExistence type="predicted"/>
<dbReference type="Pfam" id="PF13487">
    <property type="entry name" value="HD_5"/>
    <property type="match status" value="1"/>
</dbReference>
<dbReference type="InterPro" id="IPR003607">
    <property type="entry name" value="HD/PDEase_dom"/>
</dbReference>
<dbReference type="PANTHER" id="PTHR43155">
    <property type="entry name" value="CYCLIC DI-GMP PHOSPHODIESTERASE PA4108-RELATED"/>
    <property type="match status" value="1"/>
</dbReference>
<dbReference type="Proteomes" id="UP000196053">
    <property type="component" value="Chromosome I"/>
</dbReference>
<dbReference type="PANTHER" id="PTHR43155:SF2">
    <property type="entry name" value="CYCLIC DI-GMP PHOSPHODIESTERASE PA4108"/>
    <property type="match status" value="1"/>
</dbReference>
<dbReference type="SUPFAM" id="SSF109604">
    <property type="entry name" value="HD-domain/PDEase-like"/>
    <property type="match status" value="1"/>
</dbReference>
<reference evidence="3" key="1">
    <citation type="submission" date="2015-09" db="EMBL/GenBank/DDBJ databases">
        <authorList>
            <person name="Wibberg D."/>
        </authorList>
    </citation>
    <scope>NUCLEOTIDE SEQUENCE [LARGE SCALE GENOMIC DNA]</scope>
    <source>
        <strain evidence="3">SD1D</strain>
    </source>
</reference>
<accession>A0A0K8J3J9</accession>
<dbReference type="CDD" id="cd00077">
    <property type="entry name" value="HDc"/>
    <property type="match status" value="1"/>
</dbReference>
<feature type="domain" description="HD-GYP" evidence="1">
    <location>
        <begin position="1"/>
        <end position="160"/>
    </location>
</feature>
<gene>
    <name evidence="2" type="ORF">SD1D_0523</name>
</gene>
<sequence length="201" mass="22692">MIASHLHHFKIINLVRTGLLHDIGKAKIKDSLLNKAEVLTFEEMEMMKSHSVISYKILNSINDLDAELKQGILFHHERMDGSGYPLGLKGDKINLISKIIAIADIFDASTARKPYSKKKTPLQALEEIKSSSFNSLDTFICQVFANNMLKFYNGRAVKLSNEQVACMVHINPIEIGKPLVRCGDEYYDLSVEEDIEIIEVL</sequence>
<evidence type="ECO:0000259" key="1">
    <source>
        <dbReference type="PROSITE" id="PS51832"/>
    </source>
</evidence>
<evidence type="ECO:0000313" key="3">
    <source>
        <dbReference type="Proteomes" id="UP000196053"/>
    </source>
</evidence>
<keyword evidence="3" id="KW-1185">Reference proteome</keyword>
<evidence type="ECO:0000313" key="2">
    <source>
        <dbReference type="EMBL" id="CUH92075.1"/>
    </source>
</evidence>
<dbReference type="Gene3D" id="1.10.3210.10">
    <property type="entry name" value="Hypothetical protein af1432"/>
    <property type="match status" value="1"/>
</dbReference>
<dbReference type="KEGG" id="hsd:SD1D_0523"/>